<gene>
    <name evidence="3" type="ORF">PACLA_8A025373</name>
</gene>
<comment type="caution">
    <text evidence="3">The sequence shown here is derived from an EMBL/GenBank/DDBJ whole genome shotgun (WGS) entry which is preliminary data.</text>
</comment>
<dbReference type="EMBL" id="CACRXK020008830">
    <property type="protein sequence ID" value="CAB4015751.1"/>
    <property type="molecule type" value="Genomic_DNA"/>
</dbReference>
<keyword evidence="2" id="KW-1133">Transmembrane helix</keyword>
<dbReference type="InterPro" id="IPR021082">
    <property type="entry name" value="Protein_GAPT"/>
</dbReference>
<keyword evidence="2" id="KW-0812">Transmembrane</keyword>
<dbReference type="Proteomes" id="UP001152795">
    <property type="component" value="Unassembled WGS sequence"/>
</dbReference>
<feature type="compositionally biased region" description="Polar residues" evidence="1">
    <location>
        <begin position="80"/>
        <end position="103"/>
    </location>
</feature>
<keyword evidence="2" id="KW-0472">Membrane</keyword>
<reference evidence="3" key="1">
    <citation type="submission" date="2020-04" db="EMBL/GenBank/DDBJ databases">
        <authorList>
            <person name="Alioto T."/>
            <person name="Alioto T."/>
            <person name="Gomez Garrido J."/>
        </authorList>
    </citation>
    <scope>NUCLEOTIDE SEQUENCE</scope>
    <source>
        <strain evidence="3">A484AB</strain>
    </source>
</reference>
<dbReference type="GO" id="GO:0016020">
    <property type="term" value="C:membrane"/>
    <property type="evidence" value="ECO:0007669"/>
    <property type="project" value="InterPro"/>
</dbReference>
<feature type="compositionally biased region" description="Basic and acidic residues" evidence="1">
    <location>
        <begin position="111"/>
        <end position="123"/>
    </location>
</feature>
<evidence type="ECO:0000256" key="1">
    <source>
        <dbReference type="SAM" id="MobiDB-lite"/>
    </source>
</evidence>
<keyword evidence="4" id="KW-1185">Reference proteome</keyword>
<feature type="transmembrane region" description="Helical" evidence="2">
    <location>
        <begin position="28"/>
        <end position="53"/>
    </location>
</feature>
<dbReference type="AlphaFoldDB" id="A0A7D9EUQ9"/>
<evidence type="ECO:0000256" key="2">
    <source>
        <dbReference type="SAM" id="Phobius"/>
    </source>
</evidence>
<sequence>MMFTKSTNTAFYGGRKEELQNAKNEISAIYLSIILPILVILILLGVVGAIFYWRRHNKEKNVATQAVQKQNQDSERSKSHTPTSLSKTSPGSGVTSKASTNPIYDSGENAGYEHDPEETEMHSTTDNVLYEPANELWDGINPVYEGTDNININNVDSTYAEPFQ</sequence>
<feature type="region of interest" description="Disordered" evidence="1">
    <location>
        <begin position="63"/>
        <end position="123"/>
    </location>
</feature>
<evidence type="ECO:0000313" key="4">
    <source>
        <dbReference type="Proteomes" id="UP001152795"/>
    </source>
</evidence>
<protein>
    <submittedName>
        <fullName evidence="3">---NA</fullName>
    </submittedName>
</protein>
<evidence type="ECO:0000313" key="3">
    <source>
        <dbReference type="EMBL" id="CAB4015751.1"/>
    </source>
</evidence>
<proteinExistence type="predicted"/>
<organism evidence="3 4">
    <name type="scientific">Paramuricea clavata</name>
    <name type="common">Red gorgonian</name>
    <name type="synonym">Violescent sea-whip</name>
    <dbReference type="NCBI Taxonomy" id="317549"/>
    <lineage>
        <taxon>Eukaryota</taxon>
        <taxon>Metazoa</taxon>
        <taxon>Cnidaria</taxon>
        <taxon>Anthozoa</taxon>
        <taxon>Octocorallia</taxon>
        <taxon>Malacalcyonacea</taxon>
        <taxon>Plexauridae</taxon>
        <taxon>Paramuricea</taxon>
    </lineage>
</organism>
<dbReference type="Pfam" id="PF11770">
    <property type="entry name" value="GAPT"/>
    <property type="match status" value="1"/>
</dbReference>
<name>A0A7D9EUQ9_PARCT</name>
<accession>A0A7D9EUQ9</accession>